<feature type="domain" description="Nucleotidyl transferase" evidence="6">
    <location>
        <begin position="10"/>
        <end position="267"/>
    </location>
</feature>
<evidence type="ECO:0000259" key="6">
    <source>
        <dbReference type="Pfam" id="PF00483"/>
    </source>
</evidence>
<keyword evidence="3 7" id="KW-0808">Transferase</keyword>
<dbReference type="Gene3D" id="3.90.550.10">
    <property type="entry name" value="Spore Coat Polysaccharide Biosynthesis Protein SpsA, Chain A"/>
    <property type="match status" value="1"/>
</dbReference>
<dbReference type="InterPro" id="IPR005835">
    <property type="entry name" value="NTP_transferase_dom"/>
</dbReference>
<comment type="catalytic activity">
    <reaction evidence="5">
        <text>alpha-D-glucose 1-phosphate + UTP + H(+) = UDP-alpha-D-glucose + diphosphate</text>
        <dbReference type="Rhea" id="RHEA:19889"/>
        <dbReference type="ChEBI" id="CHEBI:15378"/>
        <dbReference type="ChEBI" id="CHEBI:33019"/>
        <dbReference type="ChEBI" id="CHEBI:46398"/>
        <dbReference type="ChEBI" id="CHEBI:58601"/>
        <dbReference type="ChEBI" id="CHEBI:58885"/>
        <dbReference type="EC" id="2.7.7.9"/>
    </reaction>
</comment>
<dbReference type="InterPro" id="IPR005771">
    <property type="entry name" value="GalU_uridylyltTrfase_bac/arc"/>
</dbReference>
<accession>A0A3B0WNA1</accession>
<dbReference type="InterPro" id="IPR029044">
    <property type="entry name" value="Nucleotide-diphossugar_trans"/>
</dbReference>
<comment type="similarity">
    <text evidence="1">Belongs to the UDPGP type 2 family.</text>
</comment>
<proteinExistence type="inferred from homology"/>
<dbReference type="GO" id="GO:0006011">
    <property type="term" value="P:UDP-alpha-D-glucose metabolic process"/>
    <property type="evidence" value="ECO:0007669"/>
    <property type="project" value="InterPro"/>
</dbReference>
<dbReference type="NCBIfam" id="TIGR01099">
    <property type="entry name" value="galU"/>
    <property type="match status" value="1"/>
</dbReference>
<evidence type="ECO:0000256" key="1">
    <source>
        <dbReference type="ARBA" id="ARBA00006890"/>
    </source>
</evidence>
<evidence type="ECO:0000256" key="5">
    <source>
        <dbReference type="ARBA" id="ARBA00048128"/>
    </source>
</evidence>
<dbReference type="FunFam" id="3.90.550.10:FF:000045">
    <property type="entry name" value="UTP--glucose-1-phosphate uridylyltransferase"/>
    <property type="match status" value="1"/>
</dbReference>
<evidence type="ECO:0000313" key="7">
    <source>
        <dbReference type="EMBL" id="VAW53863.1"/>
    </source>
</evidence>
<dbReference type="CDD" id="cd02541">
    <property type="entry name" value="UGPase_prokaryotic"/>
    <property type="match status" value="1"/>
</dbReference>
<protein>
    <recommendedName>
        <fullName evidence="2">UTP--glucose-1-phosphate uridylyltransferase</fullName>
        <ecNumber evidence="2">2.7.7.9</ecNumber>
    </recommendedName>
</protein>
<dbReference type="SUPFAM" id="SSF53448">
    <property type="entry name" value="Nucleotide-diphospho-sugar transferases"/>
    <property type="match status" value="1"/>
</dbReference>
<sequence length="277" mass="30771">MIKKCLYPVAGYGTRFLPATKSIPKEMLPVVDKPLIHYAVEEAMDAGMVNNAFVTGRGKYSISDHFDISYEMEAEISGTGKEEKLKDIRNLLSHCTFTYTRQKQMKGLGHAVLTGENLIGDQAFGVILADDLCITEPGEDSVMAQMVALYKQFRCSIIAIEEVPKENISNYGVIEGEAINENIFRVKDMVEKPPANKAPSNLAVIGRYILTPDIFDLLRDTKPGAGGEIQLTDAIKKQAKNGCVMAYKFKGKRFDCGSVEGFVEATNYCFEHIYKKK</sequence>
<dbReference type="PANTHER" id="PTHR43197:SF1">
    <property type="entry name" value="UTP--GLUCOSE-1-PHOSPHATE URIDYLYLTRANSFERASE"/>
    <property type="match status" value="1"/>
</dbReference>
<evidence type="ECO:0000256" key="3">
    <source>
        <dbReference type="ARBA" id="ARBA00022679"/>
    </source>
</evidence>
<keyword evidence="4 7" id="KW-0548">Nucleotidyltransferase</keyword>
<evidence type="ECO:0000256" key="2">
    <source>
        <dbReference type="ARBA" id="ARBA00012415"/>
    </source>
</evidence>
<dbReference type="GO" id="GO:0003983">
    <property type="term" value="F:UTP:glucose-1-phosphate uridylyltransferase activity"/>
    <property type="evidence" value="ECO:0007669"/>
    <property type="project" value="UniProtKB-EC"/>
</dbReference>
<gene>
    <name evidence="7" type="ORF">MNBD_GAMMA07-1955</name>
</gene>
<evidence type="ECO:0000256" key="4">
    <source>
        <dbReference type="ARBA" id="ARBA00022695"/>
    </source>
</evidence>
<dbReference type="Pfam" id="PF00483">
    <property type="entry name" value="NTP_transferase"/>
    <property type="match status" value="1"/>
</dbReference>
<reference evidence="7" key="1">
    <citation type="submission" date="2018-06" db="EMBL/GenBank/DDBJ databases">
        <authorList>
            <person name="Zhirakovskaya E."/>
        </authorList>
    </citation>
    <scope>NUCLEOTIDE SEQUENCE</scope>
</reference>
<dbReference type="EMBL" id="UOFF01000046">
    <property type="protein sequence ID" value="VAW53863.1"/>
    <property type="molecule type" value="Genomic_DNA"/>
</dbReference>
<dbReference type="PANTHER" id="PTHR43197">
    <property type="entry name" value="UTP--GLUCOSE-1-PHOSPHATE URIDYLYLTRANSFERASE"/>
    <property type="match status" value="1"/>
</dbReference>
<organism evidence="7">
    <name type="scientific">hydrothermal vent metagenome</name>
    <dbReference type="NCBI Taxonomy" id="652676"/>
    <lineage>
        <taxon>unclassified sequences</taxon>
        <taxon>metagenomes</taxon>
        <taxon>ecological metagenomes</taxon>
    </lineage>
</organism>
<name>A0A3B0WNA1_9ZZZZ</name>
<dbReference type="EC" id="2.7.7.9" evidence="2"/>
<dbReference type="AlphaFoldDB" id="A0A3B0WNA1"/>